<dbReference type="InterPro" id="IPR032296">
    <property type="entry name" value="CEBP_ZZ"/>
</dbReference>
<dbReference type="GO" id="GO:0043005">
    <property type="term" value="C:neuron projection"/>
    <property type="evidence" value="ECO:0007669"/>
    <property type="project" value="TreeGrafter"/>
</dbReference>
<dbReference type="EMBL" id="CAQQ02000590">
    <property type="status" value="NOT_ANNOTATED_CDS"/>
    <property type="molecule type" value="Genomic_DNA"/>
</dbReference>
<dbReference type="GO" id="GO:0000900">
    <property type="term" value="F:mRNA regulatory element binding translation repressor activity"/>
    <property type="evidence" value="ECO:0007669"/>
    <property type="project" value="TreeGrafter"/>
</dbReference>
<dbReference type="EnsemblMetazoa" id="MESCA007700-RA">
    <property type="protein sequence ID" value="MESCA007700-PA"/>
    <property type="gene ID" value="MESCA007700"/>
</dbReference>
<feature type="compositionally biased region" description="Polar residues" evidence="6">
    <location>
        <begin position="84"/>
        <end position="99"/>
    </location>
</feature>
<dbReference type="GO" id="GO:0043022">
    <property type="term" value="F:ribosome binding"/>
    <property type="evidence" value="ECO:0007669"/>
    <property type="project" value="TreeGrafter"/>
</dbReference>
<dbReference type="GO" id="GO:0003730">
    <property type="term" value="F:mRNA 3'-UTR binding"/>
    <property type="evidence" value="ECO:0007669"/>
    <property type="project" value="InterPro"/>
</dbReference>
<feature type="compositionally biased region" description="Gly residues" evidence="6">
    <location>
        <begin position="106"/>
        <end position="118"/>
    </location>
</feature>
<feature type="compositionally biased region" description="Polar residues" evidence="6">
    <location>
        <begin position="140"/>
        <end position="152"/>
    </location>
</feature>
<keyword evidence="9" id="KW-1185">Reference proteome</keyword>
<evidence type="ECO:0000256" key="6">
    <source>
        <dbReference type="SAM" id="MobiDB-lite"/>
    </source>
</evidence>
<feature type="compositionally biased region" description="Low complexity" evidence="6">
    <location>
        <begin position="56"/>
        <end position="83"/>
    </location>
</feature>
<evidence type="ECO:0000256" key="1">
    <source>
        <dbReference type="ARBA" id="ARBA00004496"/>
    </source>
</evidence>
<feature type="domain" description="RRM" evidence="7">
    <location>
        <begin position="274"/>
        <end position="365"/>
    </location>
</feature>
<name>T1GVA9_MEGSC</name>
<dbReference type="GO" id="GO:0005634">
    <property type="term" value="C:nucleus"/>
    <property type="evidence" value="ECO:0007669"/>
    <property type="project" value="TreeGrafter"/>
</dbReference>
<dbReference type="CDD" id="cd12726">
    <property type="entry name" value="RRM2_CPEB2_like"/>
    <property type="match status" value="1"/>
</dbReference>
<keyword evidence="3" id="KW-0677">Repeat</keyword>
<evidence type="ECO:0000256" key="4">
    <source>
        <dbReference type="ARBA" id="ARBA00022884"/>
    </source>
</evidence>
<keyword evidence="4 5" id="KW-0694">RNA-binding</keyword>
<dbReference type="InterPro" id="IPR012677">
    <property type="entry name" value="Nucleotide-bd_a/b_plait_sf"/>
</dbReference>
<dbReference type="Gene3D" id="4.10.640.40">
    <property type="entry name" value="Cytoplasmic polyadenylation element-binding protein, ZZ domain"/>
    <property type="match status" value="1"/>
</dbReference>
<dbReference type="EMBL" id="CAQQ02000589">
    <property type="status" value="NOT_ANNOTATED_CDS"/>
    <property type="molecule type" value="Genomic_DNA"/>
</dbReference>
<reference evidence="9" key="1">
    <citation type="submission" date="2013-02" db="EMBL/GenBank/DDBJ databases">
        <authorList>
            <person name="Hughes D."/>
        </authorList>
    </citation>
    <scope>NUCLEOTIDE SEQUENCE</scope>
    <source>
        <strain>Durham</strain>
        <strain evidence="9">NC isolate 2 -- Noor lab</strain>
    </source>
</reference>
<evidence type="ECO:0000313" key="8">
    <source>
        <dbReference type="EnsemblMetazoa" id="MESCA007700-PA"/>
    </source>
</evidence>
<dbReference type="InterPro" id="IPR034819">
    <property type="entry name" value="CPEB"/>
</dbReference>
<organism evidence="8 9">
    <name type="scientific">Megaselia scalaris</name>
    <name type="common">Humpbacked fly</name>
    <name type="synonym">Phora scalaris</name>
    <dbReference type="NCBI Taxonomy" id="36166"/>
    <lineage>
        <taxon>Eukaryota</taxon>
        <taxon>Metazoa</taxon>
        <taxon>Ecdysozoa</taxon>
        <taxon>Arthropoda</taxon>
        <taxon>Hexapoda</taxon>
        <taxon>Insecta</taxon>
        <taxon>Pterygota</taxon>
        <taxon>Neoptera</taxon>
        <taxon>Endopterygota</taxon>
        <taxon>Diptera</taxon>
        <taxon>Brachycera</taxon>
        <taxon>Muscomorpha</taxon>
        <taxon>Platypezoidea</taxon>
        <taxon>Phoridae</taxon>
        <taxon>Megaseliini</taxon>
        <taxon>Megaselia</taxon>
    </lineage>
</organism>
<dbReference type="InterPro" id="IPR035979">
    <property type="entry name" value="RBD_domain_sf"/>
</dbReference>
<reference evidence="8" key="2">
    <citation type="submission" date="2015-06" db="UniProtKB">
        <authorList>
            <consortium name="EnsemblMetazoa"/>
        </authorList>
    </citation>
    <scope>IDENTIFICATION</scope>
</reference>
<dbReference type="FunFam" id="3.30.70.330:FF:000008">
    <property type="entry name" value="Cytoplasmic polyadenylation element-binding 2 isoform X2"/>
    <property type="match status" value="1"/>
</dbReference>
<dbReference type="InterPro" id="IPR000504">
    <property type="entry name" value="RRM_dom"/>
</dbReference>
<dbReference type="EMBL" id="CAQQ02000591">
    <property type="status" value="NOT_ANNOTATED_CDS"/>
    <property type="molecule type" value="Genomic_DNA"/>
</dbReference>
<dbReference type="STRING" id="36166.T1GVA9"/>
<dbReference type="GO" id="GO:2000766">
    <property type="term" value="P:negative regulation of cytoplasmic translation"/>
    <property type="evidence" value="ECO:0007669"/>
    <property type="project" value="TreeGrafter"/>
</dbReference>
<dbReference type="FunFam" id="4.10.640.40:FF:000001">
    <property type="entry name" value="Cytoplasmic polyadenylation element-binding 2 isoform X2"/>
    <property type="match status" value="1"/>
</dbReference>
<accession>T1GVA9</accession>
<feature type="region of interest" description="Disordered" evidence="6">
    <location>
        <begin position="46"/>
        <end position="152"/>
    </location>
</feature>
<dbReference type="Proteomes" id="UP000015102">
    <property type="component" value="Unassembled WGS sequence"/>
</dbReference>
<dbReference type="InterPro" id="IPR038446">
    <property type="entry name" value="CEBP_ZZ_sf"/>
</dbReference>
<evidence type="ECO:0000259" key="7">
    <source>
        <dbReference type="PROSITE" id="PS50102"/>
    </source>
</evidence>
<dbReference type="Pfam" id="PF16367">
    <property type="entry name" value="RRM_7"/>
    <property type="match status" value="1"/>
</dbReference>
<dbReference type="SMART" id="SM00360">
    <property type="entry name" value="RRM"/>
    <property type="match status" value="2"/>
</dbReference>
<keyword evidence="2" id="KW-0963">Cytoplasm</keyword>
<dbReference type="PROSITE" id="PS50102">
    <property type="entry name" value="RRM"/>
    <property type="match status" value="2"/>
</dbReference>
<feature type="domain" description="RRM" evidence="7">
    <location>
        <begin position="382"/>
        <end position="460"/>
    </location>
</feature>
<dbReference type="GO" id="GO:0008135">
    <property type="term" value="F:translation factor activity, RNA binding"/>
    <property type="evidence" value="ECO:0007669"/>
    <property type="project" value="TreeGrafter"/>
</dbReference>
<dbReference type="GO" id="GO:0007283">
    <property type="term" value="P:spermatogenesis"/>
    <property type="evidence" value="ECO:0007669"/>
    <property type="project" value="UniProtKB-ARBA"/>
</dbReference>
<protein>
    <recommendedName>
        <fullName evidence="7">RRM domain-containing protein</fullName>
    </recommendedName>
</protein>
<dbReference type="CDD" id="cd12724">
    <property type="entry name" value="RRM1_CPEB2_like"/>
    <property type="match status" value="1"/>
</dbReference>
<dbReference type="AlphaFoldDB" id="T1GVA9"/>
<proteinExistence type="predicted"/>
<dbReference type="EMBL" id="CAQQ02000588">
    <property type="status" value="NOT_ANNOTATED_CDS"/>
    <property type="molecule type" value="Genomic_DNA"/>
</dbReference>
<dbReference type="Pfam" id="PF16366">
    <property type="entry name" value="CEBP_ZZ"/>
    <property type="match status" value="1"/>
</dbReference>
<evidence type="ECO:0000256" key="3">
    <source>
        <dbReference type="ARBA" id="ARBA00022737"/>
    </source>
</evidence>
<evidence type="ECO:0000313" key="9">
    <source>
        <dbReference type="Proteomes" id="UP000015102"/>
    </source>
</evidence>
<evidence type="ECO:0000256" key="5">
    <source>
        <dbReference type="PROSITE-ProRule" id="PRU00176"/>
    </source>
</evidence>
<sequence>STLVCSQCFKINFFSKSSLIFSKIIFKLKNSEISKQKPFHFSVLSTSAHQHGANKQQLSPNHPPLQLSQSPQQQQSQDSPNSPYNNGSQQLSPSAALNVSGSSSNCGGGSGQQGGQIGPGSSILSPNKYRRSVSFPAKGSSPTPGYNIDSTTTMGNNDGSCGHNYYHQDYHRNGINVVGVGGNSPLESMRPMDHCLNDIIKNMGGGGGGGGDGLNVGNVGRQGPIPIMKNNMGGVGAIGGGMSGVGDHLVKLKKSFASSSETSLGSDVVGRFSRKVFVGGLPPDIDEDEITTSFRRFGPLVVDWPHKAESKSYFPPKGYAFLLFQDENSVQQLIESCITDEDKLYLCVSSPTIKDKPVQIRPWRLADADFVLDATMPLDPRKTVFVGGVPRPLKAYELAMIMDRLYGGVCYAGIDTDPELKYPKGAGRVAFANQQSYIAAISARFVQLQHGDIDKRVEVKPYVLDDQMCDECEGQRCGGKFAPFFCANVTCLQYYCEHCWAAIHSRPGVNTINP</sequence>
<dbReference type="GO" id="GO:0045202">
    <property type="term" value="C:synapse"/>
    <property type="evidence" value="ECO:0007669"/>
    <property type="project" value="TreeGrafter"/>
</dbReference>
<dbReference type="PANTHER" id="PTHR12566:SF12">
    <property type="entry name" value="TRANSLATIONAL REGULATOR ORB2"/>
    <property type="match status" value="1"/>
</dbReference>
<dbReference type="CDD" id="cd19757">
    <property type="entry name" value="Bbox1"/>
    <property type="match status" value="1"/>
</dbReference>
<feature type="compositionally biased region" description="Polar residues" evidence="6">
    <location>
        <begin position="46"/>
        <end position="55"/>
    </location>
</feature>
<comment type="subcellular location">
    <subcellularLocation>
        <location evidence="1">Cytoplasm</location>
    </subcellularLocation>
</comment>
<dbReference type="SUPFAM" id="SSF54928">
    <property type="entry name" value="RNA-binding domain, RBD"/>
    <property type="match status" value="1"/>
</dbReference>
<evidence type="ECO:0000256" key="2">
    <source>
        <dbReference type="ARBA" id="ARBA00022490"/>
    </source>
</evidence>
<dbReference type="Gene3D" id="3.30.70.330">
    <property type="match status" value="2"/>
</dbReference>
<dbReference type="PANTHER" id="PTHR12566">
    <property type="entry name" value="CYTOPLASMIC POLYADENYLATION ELEMENT BINDING PROTEIN CPEB"/>
    <property type="match status" value="1"/>
</dbReference>
<dbReference type="HOGENOM" id="CLU_014948_3_0_1"/>
<dbReference type="FunFam" id="3.30.70.330:FF:000009">
    <property type="entry name" value="cytoplasmic polyadenylation element-binding protein 2 isoform X1"/>
    <property type="match status" value="1"/>
</dbReference>
<dbReference type="GO" id="GO:0005737">
    <property type="term" value="C:cytoplasm"/>
    <property type="evidence" value="ECO:0007669"/>
    <property type="project" value="UniProtKB-SubCell"/>
</dbReference>